<dbReference type="EC" id="6.2.1.26" evidence="2"/>
<dbReference type="InterPro" id="IPR045851">
    <property type="entry name" value="AMP-bd_C_sf"/>
</dbReference>
<evidence type="ECO:0000259" key="1">
    <source>
        <dbReference type="Pfam" id="PF00501"/>
    </source>
</evidence>
<dbReference type="InterPro" id="IPR000873">
    <property type="entry name" value="AMP-dep_synth/lig_dom"/>
</dbReference>
<dbReference type="EMBL" id="CP002859">
    <property type="protein sequence ID" value="AEI47443.1"/>
    <property type="molecule type" value="Genomic_DNA"/>
</dbReference>
<dbReference type="Pfam" id="PF00501">
    <property type="entry name" value="AMP-binding"/>
    <property type="match status" value="1"/>
</dbReference>
<dbReference type="InterPro" id="IPR020845">
    <property type="entry name" value="AMP-binding_CS"/>
</dbReference>
<dbReference type="RefSeq" id="WP_013926762.1">
    <property type="nucleotide sequence ID" value="NC_015703.1"/>
</dbReference>
<dbReference type="PANTHER" id="PTHR43767:SF1">
    <property type="entry name" value="NONRIBOSOMAL PEPTIDE SYNTHASE PES1 (EUROFUNG)-RELATED"/>
    <property type="match status" value="1"/>
</dbReference>
<dbReference type="AlphaFoldDB" id="A0A7U4E4S2"/>
<keyword evidence="2" id="KW-0436">Ligase</keyword>
<dbReference type="GO" id="GO:0008756">
    <property type="term" value="F:o-succinylbenzoate-CoA ligase activity"/>
    <property type="evidence" value="ECO:0007669"/>
    <property type="project" value="UniProtKB-EC"/>
</dbReference>
<dbReference type="InterPro" id="IPR042099">
    <property type="entry name" value="ANL_N_sf"/>
</dbReference>
<accession>A0A7U4E4S2</accession>
<evidence type="ECO:0000313" key="2">
    <source>
        <dbReference type="EMBL" id="AEI47443.1"/>
    </source>
</evidence>
<reference evidence="2 3" key="2">
    <citation type="journal article" date="2012" name="Stand. Genomic Sci.">
        <title>Complete genome sequence of the aquatic bacterium Runella slithyformis type strain (LSU 4(T)).</title>
        <authorList>
            <person name="Copeland A."/>
            <person name="Zhang X."/>
            <person name="Misra M."/>
            <person name="Lapidus A."/>
            <person name="Nolan M."/>
            <person name="Lucas S."/>
            <person name="Deshpande S."/>
            <person name="Cheng J.F."/>
            <person name="Tapia R."/>
            <person name="Goodwin L.A."/>
            <person name="Pitluck S."/>
            <person name="Liolios K."/>
            <person name="Pagani I."/>
            <person name="Ivanova N."/>
            <person name="Mikhailova N."/>
            <person name="Pati A."/>
            <person name="Chen A."/>
            <person name="Palaniappan K."/>
            <person name="Land M."/>
            <person name="Hauser L."/>
            <person name="Pan C."/>
            <person name="Jeffries C.D."/>
            <person name="Detter J.C."/>
            <person name="Brambilla E.M."/>
            <person name="Rohde M."/>
            <person name="Djao O.D."/>
            <person name="Goker M."/>
            <person name="Sikorski J."/>
            <person name="Tindall B.J."/>
            <person name="Woyke T."/>
            <person name="Bristow J."/>
            <person name="Eisen J.A."/>
            <person name="Markowitz V."/>
            <person name="Hugenholtz P."/>
            <person name="Kyrpides N.C."/>
            <person name="Klenk H.P."/>
            <person name="Mavromatis K."/>
        </authorList>
    </citation>
    <scope>NUCLEOTIDE SEQUENCE [LARGE SCALE GENOMIC DNA]</scope>
    <source>
        <strain evidence="3">ATCC 29530 / DSM 19594 / LMG 11500 / NCIMB 11436 / LSU 4</strain>
    </source>
</reference>
<dbReference type="PANTHER" id="PTHR43767">
    <property type="entry name" value="LONG-CHAIN-FATTY-ACID--COA LIGASE"/>
    <property type="match status" value="1"/>
</dbReference>
<proteinExistence type="predicted"/>
<organism evidence="2 3">
    <name type="scientific">Runella slithyformis (strain ATCC 29530 / DSM 19594 / LMG 11500 / NCIMB 11436 / LSU 4)</name>
    <dbReference type="NCBI Taxonomy" id="761193"/>
    <lineage>
        <taxon>Bacteria</taxon>
        <taxon>Pseudomonadati</taxon>
        <taxon>Bacteroidota</taxon>
        <taxon>Cytophagia</taxon>
        <taxon>Cytophagales</taxon>
        <taxon>Spirosomataceae</taxon>
        <taxon>Runella</taxon>
    </lineage>
</organism>
<dbReference type="KEGG" id="rsi:Runsl_1012"/>
<dbReference type="Gene3D" id="3.40.50.12780">
    <property type="entry name" value="N-terminal domain of ligase-like"/>
    <property type="match status" value="1"/>
</dbReference>
<dbReference type="PROSITE" id="PS00455">
    <property type="entry name" value="AMP_BINDING"/>
    <property type="match status" value="1"/>
</dbReference>
<dbReference type="Proteomes" id="UP000000493">
    <property type="component" value="Chromosome"/>
</dbReference>
<name>A0A7U4E4S2_RUNSL</name>
<evidence type="ECO:0000313" key="3">
    <source>
        <dbReference type="Proteomes" id="UP000000493"/>
    </source>
</evidence>
<reference evidence="3" key="1">
    <citation type="submission" date="2011-06" db="EMBL/GenBank/DDBJ databases">
        <title>The complete genome of chromosome of Runella slithyformis DSM 19594.</title>
        <authorList>
            <consortium name="US DOE Joint Genome Institute (JGI-PGF)"/>
            <person name="Lucas S."/>
            <person name="Han J."/>
            <person name="Lapidus A."/>
            <person name="Bruce D."/>
            <person name="Goodwin L."/>
            <person name="Pitluck S."/>
            <person name="Peters L."/>
            <person name="Kyrpides N."/>
            <person name="Mavromatis K."/>
            <person name="Ivanova N."/>
            <person name="Ovchinnikova G."/>
            <person name="Zhang X."/>
            <person name="Misra M."/>
            <person name="Detter J.C."/>
            <person name="Tapia R."/>
            <person name="Han C."/>
            <person name="Land M."/>
            <person name="Hauser L."/>
            <person name="Markowitz V."/>
            <person name="Cheng J.-F."/>
            <person name="Hugenholtz P."/>
            <person name="Woyke T."/>
            <person name="Wu D."/>
            <person name="Tindall B."/>
            <person name="Faehrich R."/>
            <person name="Brambilla E."/>
            <person name="Klenk H.-P."/>
            <person name="Eisen J.A."/>
        </authorList>
    </citation>
    <scope>NUCLEOTIDE SEQUENCE [LARGE SCALE GENOMIC DNA]</scope>
    <source>
        <strain evidence="3">ATCC 29530 / DSM 19594 / LMG 11500 / NCIMB 11436 / LSU 4</strain>
    </source>
</reference>
<dbReference type="InterPro" id="IPR050237">
    <property type="entry name" value="ATP-dep_AMP-bd_enzyme"/>
</dbReference>
<sequence>MYFVISPDSILQTPAPADPYFRQAWEFCREWALGKPDFMLHTSGSTGEPKPIRLTRAQMQASARMTRQALGLEEENTALVCLNVAYIAGTMMLVRGMEIGMKLYVVPPSSQPFDSFPEDIKIDFAAFVPLQVQSMLDDVHQLQRLEALKVILVGGAAIGASLYAQIKLLNVAAFSTYGMTETVSHVALQRLNGAEASPESYELLEGIEAETDERNCLRLCGAVTNNEWIQTNDVVVFTDKRHFRILGRADNIINSGGVKIQLEKVERAFEQAAKGAQRFFAWWTPDERLGQRLVLVIETSESIDNESLKKDLSAWLNPYEVPKEVISVEKFSETPTGKVDKRATFARYRSL</sequence>
<feature type="domain" description="AMP-dependent synthetase/ligase" evidence="1">
    <location>
        <begin position="38"/>
        <end position="191"/>
    </location>
</feature>
<dbReference type="Gene3D" id="3.30.300.30">
    <property type="match status" value="1"/>
</dbReference>
<keyword evidence="3" id="KW-1185">Reference proteome</keyword>
<dbReference type="SUPFAM" id="SSF56801">
    <property type="entry name" value="Acetyl-CoA synthetase-like"/>
    <property type="match status" value="1"/>
</dbReference>
<protein>
    <submittedName>
        <fullName evidence="2">O-succinylbenzoate--CoA ligase</fullName>
        <ecNumber evidence="2">6.2.1.26</ecNumber>
    </submittedName>
</protein>
<gene>
    <name evidence="2" type="ordered locus">Runsl_1012</name>
</gene>